<evidence type="ECO:0000256" key="6">
    <source>
        <dbReference type="ARBA" id="ARBA00022771"/>
    </source>
</evidence>
<dbReference type="InterPro" id="IPR044066">
    <property type="entry name" value="TRIAD_supradom"/>
</dbReference>
<keyword evidence="3" id="KW-0808">Transferase</keyword>
<keyword evidence="6" id="KW-0863">Zinc-finger</keyword>
<dbReference type="EC" id="2.3.2.31" evidence="2"/>
<keyword evidence="7" id="KW-0833">Ubl conjugation pathway</keyword>
<reference evidence="12" key="1">
    <citation type="submission" date="2021-12" db="EMBL/GenBank/DDBJ databases">
        <authorList>
            <person name="Zaccaron A."/>
            <person name="Stergiopoulos I."/>
        </authorList>
    </citation>
    <scope>NUCLEOTIDE SEQUENCE</scope>
    <source>
        <strain evidence="12">Race5_Kim</strain>
    </source>
</reference>
<dbReference type="Proteomes" id="UP000756132">
    <property type="component" value="Chromosome 7"/>
</dbReference>
<keyword evidence="8" id="KW-0862">Zinc</keyword>
<evidence type="ECO:0000256" key="4">
    <source>
        <dbReference type="ARBA" id="ARBA00022723"/>
    </source>
</evidence>
<evidence type="ECO:0000256" key="9">
    <source>
        <dbReference type="SAM" id="Coils"/>
    </source>
</evidence>
<dbReference type="PROSITE" id="PS51873">
    <property type="entry name" value="TRIAD"/>
    <property type="match status" value="1"/>
</dbReference>
<evidence type="ECO:0000256" key="7">
    <source>
        <dbReference type="ARBA" id="ARBA00022786"/>
    </source>
</evidence>
<dbReference type="GO" id="GO:0008270">
    <property type="term" value="F:zinc ion binding"/>
    <property type="evidence" value="ECO:0007669"/>
    <property type="project" value="UniProtKB-KW"/>
</dbReference>
<evidence type="ECO:0000256" key="8">
    <source>
        <dbReference type="ARBA" id="ARBA00022833"/>
    </source>
</evidence>
<comment type="catalytic activity">
    <reaction evidence="1">
        <text>[E2 ubiquitin-conjugating enzyme]-S-ubiquitinyl-L-cysteine + [acceptor protein]-L-lysine = [E2 ubiquitin-conjugating enzyme]-L-cysteine + [acceptor protein]-N(6)-ubiquitinyl-L-lysine.</text>
        <dbReference type="EC" id="2.3.2.31"/>
    </reaction>
</comment>
<dbReference type="CDD" id="cd20336">
    <property type="entry name" value="Rcat_RBR"/>
    <property type="match status" value="1"/>
</dbReference>
<dbReference type="Pfam" id="PF01485">
    <property type="entry name" value="IBR"/>
    <property type="match status" value="1"/>
</dbReference>
<protein>
    <recommendedName>
        <fullName evidence="2">RBR-type E3 ubiquitin transferase</fullName>
        <ecNumber evidence="2">2.3.2.31</ecNumber>
    </recommendedName>
</protein>
<keyword evidence="4" id="KW-0479">Metal-binding</keyword>
<dbReference type="KEGG" id="ffu:CLAFUR5_10179"/>
<dbReference type="GeneID" id="71990057"/>
<evidence type="ECO:0000256" key="10">
    <source>
        <dbReference type="SAM" id="MobiDB-lite"/>
    </source>
</evidence>
<feature type="domain" description="RING-type" evidence="11">
    <location>
        <begin position="507"/>
        <end position="728"/>
    </location>
</feature>
<gene>
    <name evidence="12" type="ORF">CLAFUR5_10179</name>
</gene>
<feature type="region of interest" description="Disordered" evidence="10">
    <location>
        <begin position="388"/>
        <end position="413"/>
    </location>
</feature>
<evidence type="ECO:0000256" key="2">
    <source>
        <dbReference type="ARBA" id="ARBA00012251"/>
    </source>
</evidence>
<organism evidence="12 13">
    <name type="scientific">Passalora fulva</name>
    <name type="common">Tomato leaf mold</name>
    <name type="synonym">Cladosporium fulvum</name>
    <dbReference type="NCBI Taxonomy" id="5499"/>
    <lineage>
        <taxon>Eukaryota</taxon>
        <taxon>Fungi</taxon>
        <taxon>Dikarya</taxon>
        <taxon>Ascomycota</taxon>
        <taxon>Pezizomycotina</taxon>
        <taxon>Dothideomycetes</taxon>
        <taxon>Dothideomycetidae</taxon>
        <taxon>Mycosphaerellales</taxon>
        <taxon>Mycosphaerellaceae</taxon>
        <taxon>Fulvia</taxon>
    </lineage>
</organism>
<evidence type="ECO:0000259" key="11">
    <source>
        <dbReference type="PROSITE" id="PS51873"/>
    </source>
</evidence>
<dbReference type="AlphaFoldDB" id="A0A9Q8US71"/>
<evidence type="ECO:0000256" key="3">
    <source>
        <dbReference type="ARBA" id="ARBA00022679"/>
    </source>
</evidence>
<keyword evidence="9" id="KW-0175">Coiled coil</keyword>
<dbReference type="RefSeq" id="XP_047764849.1">
    <property type="nucleotide sequence ID" value="XM_047909327.1"/>
</dbReference>
<dbReference type="EMBL" id="CP090169">
    <property type="protein sequence ID" value="UJO20483.1"/>
    <property type="molecule type" value="Genomic_DNA"/>
</dbReference>
<dbReference type="Pfam" id="PF22191">
    <property type="entry name" value="IBR_1"/>
    <property type="match status" value="1"/>
</dbReference>
<evidence type="ECO:0000313" key="12">
    <source>
        <dbReference type="EMBL" id="UJO20483.1"/>
    </source>
</evidence>
<feature type="region of interest" description="Disordered" evidence="10">
    <location>
        <begin position="319"/>
        <end position="359"/>
    </location>
</feature>
<dbReference type="OrthoDB" id="1431934at2759"/>
<dbReference type="InterPro" id="IPR031127">
    <property type="entry name" value="E3_UB_ligase_RBR"/>
</dbReference>
<feature type="coiled-coil region" evidence="9">
    <location>
        <begin position="468"/>
        <end position="504"/>
    </location>
</feature>
<name>A0A9Q8US71_PASFU</name>
<evidence type="ECO:0000313" key="13">
    <source>
        <dbReference type="Proteomes" id="UP000756132"/>
    </source>
</evidence>
<proteinExistence type="predicted"/>
<dbReference type="GO" id="GO:0061630">
    <property type="term" value="F:ubiquitin protein ligase activity"/>
    <property type="evidence" value="ECO:0007669"/>
    <property type="project" value="UniProtKB-EC"/>
</dbReference>
<sequence>MAAMLREGCSQCCPCGVPMCWATAPVQSRGSLAQNQCRHHPAPFDIRGQAELQYHCIPSTLLKPRVLKHSLFETVVHQSQPFLPSDMEHSAQPQTLKRSNAINGKLHKEKVNSVASGEWAAGNIKLSKALTLARKQDEKEEKRQEKMLGNMSRQNSFEPSISDNASADMIFQALPMSSYATTLSKKTNSVGWSRTGASGSAVAKAHVGTKTKRWGIFGRKKEDSHRPVDNFTKRDGSDRERRTYAITRSAGLMAGALLDMAESEDESVKRTHKVGCGWDVQAQPTCTARHSAVEDSVEESLAEVADENARLLDQLSQAVEPEHSQMQSGCRDYTQPRRDGRHFRRDPKPAWPDSSKAENGRRFHSLSIGDVDWSKLDTDRQLRELLQQLDEDRQSDASPADSGIDMDNDDRPFDKGKARAVSVCSSDTYHSFISYDEASTADQEAIRYSEDVELHRKDALAEVLELHYRKVLQEHEDARRAKQLQEEERIARALQEEEARIAAELASRRVCVCCGDEKHVLAFPAKAPTPDCSHISTTCIACMHTWLSSELSSKGCESLKCPECPSILDYDAIQLLSSPATFTKYEQLLLRNTLSSLPEFAWCLSPTCKSGQLNIQNGNYMECDTLLGGCGYQQCLHHRTPWHTGETYTAYDHRVSGAKAREDEAATQAILDDISKKCPGKRCGWRIQKSEGCDHMTCKKCKWQFCWECLASHREMKREGNTAHERWCKFHSKNLGVGGAVVVSWPFNAHA</sequence>
<evidence type="ECO:0000256" key="1">
    <source>
        <dbReference type="ARBA" id="ARBA00001798"/>
    </source>
</evidence>
<dbReference type="InterPro" id="IPR002867">
    <property type="entry name" value="IBR_dom"/>
</dbReference>
<dbReference type="Gene3D" id="3.30.40.10">
    <property type="entry name" value="Zinc/RING finger domain, C3HC4 (zinc finger)"/>
    <property type="match status" value="1"/>
</dbReference>
<evidence type="ECO:0000256" key="5">
    <source>
        <dbReference type="ARBA" id="ARBA00022737"/>
    </source>
</evidence>
<dbReference type="SMART" id="SM00647">
    <property type="entry name" value="IBR"/>
    <property type="match status" value="2"/>
</dbReference>
<accession>A0A9Q8US71</accession>
<keyword evidence="13" id="KW-1185">Reference proteome</keyword>
<dbReference type="GO" id="GO:0016567">
    <property type="term" value="P:protein ubiquitination"/>
    <property type="evidence" value="ECO:0007669"/>
    <property type="project" value="InterPro"/>
</dbReference>
<dbReference type="SUPFAM" id="SSF57850">
    <property type="entry name" value="RING/U-box"/>
    <property type="match status" value="3"/>
</dbReference>
<dbReference type="Gene3D" id="1.20.120.1750">
    <property type="match status" value="1"/>
</dbReference>
<keyword evidence="5" id="KW-0677">Repeat</keyword>
<dbReference type="PANTHER" id="PTHR11685">
    <property type="entry name" value="RBR FAMILY RING FINGER AND IBR DOMAIN-CONTAINING"/>
    <property type="match status" value="1"/>
</dbReference>
<reference evidence="12" key="2">
    <citation type="journal article" date="2022" name="Microb. Genom.">
        <title>A chromosome-scale genome assembly of the tomato pathogen Cladosporium fulvum reveals a compartmentalized genome architecture and the presence of a dispensable chromosome.</title>
        <authorList>
            <person name="Zaccaron A.Z."/>
            <person name="Chen L.H."/>
            <person name="Samaras A."/>
            <person name="Stergiopoulos I."/>
        </authorList>
    </citation>
    <scope>NUCLEOTIDE SEQUENCE</scope>
    <source>
        <strain evidence="12">Race5_Kim</strain>
    </source>
</reference>
<dbReference type="InterPro" id="IPR013083">
    <property type="entry name" value="Znf_RING/FYVE/PHD"/>
</dbReference>